<reference evidence="2" key="1">
    <citation type="submission" date="2018-10" db="EMBL/GenBank/DDBJ databases">
        <title>Schaedlerella arabinophila gen. nov. sp. nov., isolated from the mouse intestinal tract and comparative analysis with the genome of the closely related altered Schaedler flora strain ASF502.</title>
        <authorList>
            <person name="Miyake S."/>
            <person name="Soh M."/>
            <person name="Seedorf H."/>
        </authorList>
    </citation>
    <scope>NUCLEOTIDE SEQUENCE [LARGE SCALE GENOMIC DNA]</scope>
    <source>
        <strain evidence="2">DSM 106076</strain>
    </source>
</reference>
<dbReference type="EMBL" id="RHJS01000002">
    <property type="protein sequence ID" value="RRK34927.1"/>
    <property type="molecule type" value="Genomic_DNA"/>
</dbReference>
<dbReference type="PANTHER" id="PTHR34825">
    <property type="entry name" value="CONSERVED PROTEIN, WITH A WEAK D-GALACTARATE DEHYDRATASE/ALTRONATE HYDROLASE DOMAIN"/>
    <property type="match status" value="1"/>
</dbReference>
<dbReference type="Pfam" id="PF09820">
    <property type="entry name" value="AAA-ATPase_like"/>
    <property type="match status" value="1"/>
</dbReference>
<comment type="caution">
    <text evidence="2">The sequence shown here is derived from an EMBL/GenBank/DDBJ whole genome shotgun (WGS) entry which is preliminary data.</text>
</comment>
<accession>A0A426DQ19</accession>
<dbReference type="Proteomes" id="UP000274920">
    <property type="component" value="Unassembled WGS sequence"/>
</dbReference>
<keyword evidence="3" id="KW-1185">Reference proteome</keyword>
<evidence type="ECO:0000313" key="2">
    <source>
        <dbReference type="EMBL" id="RRK34927.1"/>
    </source>
</evidence>
<evidence type="ECO:0000313" key="3">
    <source>
        <dbReference type="Proteomes" id="UP000274920"/>
    </source>
</evidence>
<dbReference type="AlphaFoldDB" id="A0A426DQ19"/>
<dbReference type="Pfam" id="PF08011">
    <property type="entry name" value="PDDEXK_9"/>
    <property type="match status" value="1"/>
</dbReference>
<dbReference type="PANTHER" id="PTHR34825:SF1">
    <property type="entry name" value="AAA-ATPASE-LIKE DOMAIN-CONTAINING PROTEIN"/>
    <property type="match status" value="1"/>
</dbReference>
<organism evidence="2 3">
    <name type="scientific">Schaedlerella arabinosiphila</name>
    <dbReference type="NCBI Taxonomy" id="2044587"/>
    <lineage>
        <taxon>Bacteria</taxon>
        <taxon>Bacillati</taxon>
        <taxon>Bacillota</taxon>
        <taxon>Clostridia</taxon>
        <taxon>Lachnospirales</taxon>
        <taxon>Lachnospiraceae</taxon>
        <taxon>Schaedlerella</taxon>
    </lineage>
</organism>
<sequence length="565" mass="66219">MGYMARTVGIGRQDFEKIRIKNNFYVDKTCFIKEWWEADDDVTLITRPRRFGKTLNMSMTEKFFSVKYSGRRDLFEGLSIWEEEDYREIQGTYPVIGLTFANVKETNLEGAKRCIRQILADLYDKHIFLLDGTVLTENEKAYFRSVTNGMEDTTAIWTIHKLSDFLSRYYGRKAIILLDEYDTPMQEAYMNGYWDEMVCFIRSLFNTTFKTNPYYERAIMTGITRVSKESVFSDLNNLKVVTTTSAEYADCFGFTEKEVFQALDEFGLSDKKQDVKSWYDGFTFGQCMDIYNPWSIINYLDTEKFDTYWANTSSNGLVGTLIREGSKEVKKDFERLLSGEEITTAIEEQIVYKQLYFKKNAVWSLLLASGYLKVAGTGFSEETRRFYYKLALTNKEVRIMFEDMIRDWFSENDHYNDFIQALLLDDLDEMNTYMNEIAMDSFSYFDTGKKSSEENPERFYHGFVLGLMVELTNRYMLTSNRESGLGRYDVMLEPNQQNDDAIIFEFKVFQPKKEKDLSDTVNTALKQIEDMNYEAALIARGFPPERIRKYGFAFRGKEVLIGKMK</sequence>
<dbReference type="RefSeq" id="WP_125131104.1">
    <property type="nucleotide sequence ID" value="NZ_RHJS01000002.1"/>
</dbReference>
<proteinExistence type="predicted"/>
<dbReference type="InterPro" id="IPR018631">
    <property type="entry name" value="AAA-ATPase-like_dom"/>
</dbReference>
<dbReference type="InterPro" id="IPR012547">
    <property type="entry name" value="PDDEXK_9"/>
</dbReference>
<evidence type="ECO:0000259" key="1">
    <source>
        <dbReference type="Pfam" id="PF09820"/>
    </source>
</evidence>
<gene>
    <name evidence="2" type="ORF">EBB54_29020</name>
</gene>
<feature type="domain" description="AAA-ATPase-like" evidence="1">
    <location>
        <begin position="10"/>
        <end position="232"/>
    </location>
</feature>
<protein>
    <recommendedName>
        <fullName evidence="1">AAA-ATPase-like domain-containing protein</fullName>
    </recommendedName>
</protein>
<name>A0A426DQ19_9FIRM</name>